<evidence type="ECO:0000256" key="2">
    <source>
        <dbReference type="ARBA" id="ARBA00022723"/>
    </source>
</evidence>
<keyword evidence="2" id="KW-0479">Metal-binding</keyword>
<dbReference type="Gene3D" id="3.40.630.10">
    <property type="entry name" value="Zn peptidases"/>
    <property type="match status" value="1"/>
</dbReference>
<evidence type="ECO:0000313" key="7">
    <source>
        <dbReference type="EMBL" id="GAA2655410.1"/>
    </source>
</evidence>
<accession>A0ABP6E1R9</accession>
<keyword evidence="4" id="KW-0862">Zinc</keyword>
<dbReference type="PANTHER" id="PTHR37326:SF1">
    <property type="entry name" value="BLL3975 PROTEIN"/>
    <property type="match status" value="1"/>
</dbReference>
<feature type="compositionally biased region" description="Polar residues" evidence="5">
    <location>
        <begin position="1"/>
        <end position="10"/>
    </location>
</feature>
<comment type="caution">
    <text evidence="7">The sequence shown here is derived from an EMBL/GenBank/DDBJ whole genome shotgun (WGS) entry which is preliminary data.</text>
</comment>
<dbReference type="SUPFAM" id="SSF53187">
    <property type="entry name" value="Zn-dependent exopeptidases"/>
    <property type="match status" value="1"/>
</dbReference>
<feature type="region of interest" description="Disordered" evidence="5">
    <location>
        <begin position="335"/>
        <end position="361"/>
    </location>
</feature>
<organism evidence="7 8">
    <name type="scientific">Streptomyces vastus</name>
    <dbReference type="NCBI Taxonomy" id="285451"/>
    <lineage>
        <taxon>Bacteria</taxon>
        <taxon>Bacillati</taxon>
        <taxon>Actinomycetota</taxon>
        <taxon>Actinomycetes</taxon>
        <taxon>Kitasatosporales</taxon>
        <taxon>Streptomycetaceae</taxon>
        <taxon>Streptomyces</taxon>
    </lineage>
</organism>
<feature type="domain" description="Succinylglutamate desuccinylase/Aspartoacylase catalytic" evidence="6">
    <location>
        <begin position="46"/>
        <end position="234"/>
    </location>
</feature>
<protein>
    <recommendedName>
        <fullName evidence="6">Succinylglutamate desuccinylase/Aspartoacylase catalytic domain-containing protein</fullName>
    </recommendedName>
</protein>
<dbReference type="EMBL" id="BAAASJ010000106">
    <property type="protein sequence ID" value="GAA2655410.1"/>
    <property type="molecule type" value="Genomic_DNA"/>
</dbReference>
<evidence type="ECO:0000256" key="5">
    <source>
        <dbReference type="SAM" id="MobiDB-lite"/>
    </source>
</evidence>
<name>A0ABP6E1R9_9ACTN</name>
<reference evidence="8" key="1">
    <citation type="journal article" date="2019" name="Int. J. Syst. Evol. Microbiol.">
        <title>The Global Catalogue of Microorganisms (GCM) 10K type strain sequencing project: providing services to taxonomists for standard genome sequencing and annotation.</title>
        <authorList>
            <consortium name="The Broad Institute Genomics Platform"/>
            <consortium name="The Broad Institute Genome Sequencing Center for Infectious Disease"/>
            <person name="Wu L."/>
            <person name="Ma J."/>
        </authorList>
    </citation>
    <scope>NUCLEOTIDE SEQUENCE [LARGE SCALE GENOMIC DNA]</scope>
    <source>
        <strain evidence="8">JCM 4524</strain>
    </source>
</reference>
<evidence type="ECO:0000256" key="1">
    <source>
        <dbReference type="ARBA" id="ARBA00001947"/>
    </source>
</evidence>
<gene>
    <name evidence="7" type="ORF">GCM10010307_68310</name>
</gene>
<dbReference type="PANTHER" id="PTHR37326">
    <property type="entry name" value="BLL3975 PROTEIN"/>
    <property type="match status" value="1"/>
</dbReference>
<dbReference type="PIRSF" id="PIRSF039012">
    <property type="entry name" value="ASP"/>
    <property type="match status" value="1"/>
</dbReference>
<dbReference type="InterPro" id="IPR055438">
    <property type="entry name" value="AstE_AspA_cat"/>
</dbReference>
<feature type="region of interest" description="Disordered" evidence="5">
    <location>
        <begin position="1"/>
        <end position="27"/>
    </location>
</feature>
<keyword evidence="3" id="KW-0378">Hydrolase</keyword>
<sequence length="361" mass="37560">MTMNDATLSVGSLHAEPGTKTRGTVGADLGTLTADIPLTLVNGTRPGPRVVITAGVHGGEFTPIDAVVRLAGLLEPGEVRGQVIICPVANPNAVYQGRLNVSPVDGVNINRVFPGDPDGGPTERLAAWLFAHLVDGADVYVDLHCGGIDQVLRDFVGYRLTGDPDLDKATAELAGSFGIEDVMIGLTAEGGNSHAAAARRGISAVLVEVGQRGQRDGATARRRVDGLLTALRHLGVLDPDGTTGADDPAPATVREWVWSAGVTSEATGLWYPEFSFDADIIGEVAEGDLLGRIVDPADGREHTVHAPAGGRIIYGMHGLTVRPGTELAALAIPWDPDTATRPNTLPVPGMGRGSDEADPRP</sequence>
<evidence type="ECO:0000256" key="3">
    <source>
        <dbReference type="ARBA" id="ARBA00022801"/>
    </source>
</evidence>
<keyword evidence="8" id="KW-1185">Reference proteome</keyword>
<comment type="cofactor">
    <cofactor evidence="1">
        <name>Zn(2+)</name>
        <dbReference type="ChEBI" id="CHEBI:29105"/>
    </cofactor>
</comment>
<evidence type="ECO:0000259" key="6">
    <source>
        <dbReference type="Pfam" id="PF24827"/>
    </source>
</evidence>
<dbReference type="InterPro" id="IPR043795">
    <property type="entry name" value="N-alpha-Ac-DABA-like"/>
</dbReference>
<proteinExistence type="predicted"/>
<dbReference type="Pfam" id="PF24827">
    <property type="entry name" value="AstE_AspA_cat"/>
    <property type="match status" value="1"/>
</dbReference>
<dbReference type="InterPro" id="IPR053138">
    <property type="entry name" value="N-alpha-Ac-DABA_deacetylase"/>
</dbReference>
<evidence type="ECO:0000313" key="8">
    <source>
        <dbReference type="Proteomes" id="UP001500151"/>
    </source>
</evidence>
<dbReference type="Proteomes" id="UP001500151">
    <property type="component" value="Unassembled WGS sequence"/>
</dbReference>
<evidence type="ECO:0000256" key="4">
    <source>
        <dbReference type="ARBA" id="ARBA00022833"/>
    </source>
</evidence>